<proteinExistence type="predicted"/>
<dbReference type="InterPro" id="IPR016190">
    <property type="entry name" value="Transl_init_fac_IF2/IF5_Zn-bd"/>
</dbReference>
<name>A0A6M3JNL3_9ZZZZ</name>
<dbReference type="AlphaFoldDB" id="A0A6M3JNL3"/>
<organism evidence="1">
    <name type="scientific">viral metagenome</name>
    <dbReference type="NCBI Taxonomy" id="1070528"/>
    <lineage>
        <taxon>unclassified sequences</taxon>
        <taxon>metagenomes</taxon>
        <taxon>organismal metagenomes</taxon>
    </lineage>
</organism>
<protein>
    <submittedName>
        <fullName evidence="1">Uncharacterized protein</fullName>
    </submittedName>
</protein>
<evidence type="ECO:0000313" key="1">
    <source>
        <dbReference type="EMBL" id="QJA70427.1"/>
    </source>
</evidence>
<gene>
    <name evidence="1" type="ORF">MM415A03749_0011</name>
</gene>
<dbReference type="SUPFAM" id="SSF75689">
    <property type="entry name" value="Zinc-binding domain of translation initiation factor 2 beta"/>
    <property type="match status" value="1"/>
</dbReference>
<dbReference type="EMBL" id="MT141791">
    <property type="protein sequence ID" value="QJA70427.1"/>
    <property type="molecule type" value="Genomic_DNA"/>
</dbReference>
<accession>A0A6M3JNL3</accession>
<sequence length="97" mass="10876">MDIVCAWCKKKIGEKDGGENDDLVTSSICSECSTRILREEVPEERKSVDLIARGYEWYCPHCEAYNTVVEIPKAALPVVCERCGLVFTVAEVRHARG</sequence>
<reference evidence="1" key="1">
    <citation type="submission" date="2020-03" db="EMBL/GenBank/DDBJ databases">
        <title>The deep terrestrial virosphere.</title>
        <authorList>
            <person name="Holmfeldt K."/>
            <person name="Nilsson E."/>
            <person name="Simone D."/>
            <person name="Lopez-Fernandez M."/>
            <person name="Wu X."/>
            <person name="de Brujin I."/>
            <person name="Lundin D."/>
            <person name="Andersson A."/>
            <person name="Bertilsson S."/>
            <person name="Dopson M."/>
        </authorList>
    </citation>
    <scope>NUCLEOTIDE SEQUENCE</scope>
    <source>
        <strain evidence="1">MM415A03749</strain>
    </source>
</reference>
<dbReference type="GO" id="GO:0003743">
    <property type="term" value="F:translation initiation factor activity"/>
    <property type="evidence" value="ECO:0007669"/>
    <property type="project" value="InterPro"/>
</dbReference>